<feature type="chain" id="PRO_5030106511" description="Lipoprotein" evidence="2">
    <location>
        <begin position="18"/>
        <end position="226"/>
    </location>
</feature>
<protein>
    <recommendedName>
        <fullName evidence="5">Lipoprotein</fullName>
    </recommendedName>
</protein>
<dbReference type="EMBL" id="CP041186">
    <property type="protein sequence ID" value="QDG52027.1"/>
    <property type="molecule type" value="Genomic_DNA"/>
</dbReference>
<reference evidence="3 4" key="1">
    <citation type="submission" date="2019-06" db="EMBL/GenBank/DDBJ databases">
        <title>Persicimonas caeni gen. nov., sp. nov., a predatory bacterium isolated from solar saltern.</title>
        <authorList>
            <person name="Wang S."/>
        </authorList>
    </citation>
    <scope>NUCLEOTIDE SEQUENCE [LARGE SCALE GENOMIC DNA]</scope>
    <source>
        <strain evidence="3 4">YN101</strain>
    </source>
</reference>
<feature type="signal peptide" evidence="2">
    <location>
        <begin position="1"/>
        <end position="17"/>
    </location>
</feature>
<evidence type="ECO:0000256" key="1">
    <source>
        <dbReference type="SAM" id="MobiDB-lite"/>
    </source>
</evidence>
<evidence type="ECO:0000313" key="4">
    <source>
        <dbReference type="Proteomes" id="UP000315995"/>
    </source>
</evidence>
<accession>A0A4Y6PVL1</accession>
<evidence type="ECO:0000256" key="2">
    <source>
        <dbReference type="SAM" id="SignalP"/>
    </source>
</evidence>
<keyword evidence="2" id="KW-0732">Signal</keyword>
<accession>A0A5B8Y7K3</accession>
<feature type="compositionally biased region" description="Polar residues" evidence="1">
    <location>
        <begin position="34"/>
        <end position="45"/>
    </location>
</feature>
<sequence length="226" mass="24416">MHISKTLAAALVSLAFAAGCDDCDRQPNVPDPNVGTNPVNKTNPVHKSAGIGKLAKGGETEEHVELDEAPADDGAKMQRTPPLAEAFDAPEDAVTSEGRFAALMEEGMADYLPEKGLVFAMGGVKVPTVRIVVDDHGEVRWARGEGTYWDELSETGTATLDEAQRKKLADIVQNLWGDEELDYPPSTPNRGELLVIRDGAVARVAEGSYSPKEVRPLREMLVQLLR</sequence>
<proteinExistence type="predicted"/>
<evidence type="ECO:0008006" key="5">
    <source>
        <dbReference type="Google" id="ProtNLM"/>
    </source>
</evidence>
<organism evidence="3 4">
    <name type="scientific">Persicimonas caeni</name>
    <dbReference type="NCBI Taxonomy" id="2292766"/>
    <lineage>
        <taxon>Bacteria</taxon>
        <taxon>Deltaproteobacteria</taxon>
        <taxon>Bradymonadales</taxon>
        <taxon>Bradymonadaceae</taxon>
        <taxon>Persicimonas</taxon>
    </lineage>
</organism>
<gene>
    <name evidence="3" type="ORF">FIV42_15140</name>
</gene>
<dbReference type="PROSITE" id="PS51257">
    <property type="entry name" value="PROKAR_LIPOPROTEIN"/>
    <property type="match status" value="1"/>
</dbReference>
<dbReference type="Proteomes" id="UP000315995">
    <property type="component" value="Chromosome"/>
</dbReference>
<name>A0A4Y6PVL1_PERCE</name>
<dbReference type="AlphaFoldDB" id="A0A4Y6PVL1"/>
<feature type="region of interest" description="Disordered" evidence="1">
    <location>
        <begin position="29"/>
        <end position="78"/>
    </location>
</feature>
<keyword evidence="4" id="KW-1185">Reference proteome</keyword>
<evidence type="ECO:0000313" key="3">
    <source>
        <dbReference type="EMBL" id="QDG52027.1"/>
    </source>
</evidence>
<dbReference type="RefSeq" id="WP_141198504.1">
    <property type="nucleotide sequence ID" value="NZ_CP042468.1"/>
</dbReference>